<evidence type="ECO:0000313" key="4">
    <source>
        <dbReference type="Proteomes" id="UP000285650"/>
    </source>
</evidence>
<dbReference type="AlphaFoldDB" id="A0A414L3Z6"/>
<dbReference type="Pfam" id="PF25200">
    <property type="entry name" value="DUF7833"/>
    <property type="match status" value="1"/>
</dbReference>
<organism evidence="3 4">
    <name type="scientific">Bacteroides intestinalis</name>
    <dbReference type="NCBI Taxonomy" id="329854"/>
    <lineage>
        <taxon>Bacteria</taxon>
        <taxon>Pseudomonadati</taxon>
        <taxon>Bacteroidota</taxon>
        <taxon>Bacteroidia</taxon>
        <taxon>Bacteroidales</taxon>
        <taxon>Bacteroidaceae</taxon>
        <taxon>Bacteroides</taxon>
    </lineage>
</organism>
<feature type="compositionally biased region" description="Polar residues" evidence="1">
    <location>
        <begin position="122"/>
        <end position="132"/>
    </location>
</feature>
<name>A0A414L3Z6_9BACE</name>
<gene>
    <name evidence="3" type="ORF">DW712_18405</name>
</gene>
<protein>
    <submittedName>
        <fullName evidence="3">DUF4373 domain-containing protein</fullName>
    </submittedName>
</protein>
<evidence type="ECO:0000259" key="2">
    <source>
        <dbReference type="Pfam" id="PF25200"/>
    </source>
</evidence>
<accession>A0A414L3Z6</accession>
<dbReference type="InterPro" id="IPR057155">
    <property type="entry name" value="DUF7833"/>
</dbReference>
<dbReference type="RefSeq" id="WP_118223209.1">
    <property type="nucleotide sequence ID" value="NZ_JADNIJ010000018.1"/>
</dbReference>
<evidence type="ECO:0000313" key="3">
    <source>
        <dbReference type="EMBL" id="RHE89341.1"/>
    </source>
</evidence>
<reference evidence="3 4" key="1">
    <citation type="submission" date="2018-08" db="EMBL/GenBank/DDBJ databases">
        <title>A genome reference for cultivated species of the human gut microbiota.</title>
        <authorList>
            <person name="Zou Y."/>
            <person name="Xue W."/>
            <person name="Luo G."/>
        </authorList>
    </citation>
    <scope>NUCLEOTIDE SEQUENCE [LARGE SCALE GENOMIC DNA]</scope>
    <source>
        <strain evidence="3 4">AM27-17</strain>
    </source>
</reference>
<feature type="region of interest" description="Disordered" evidence="1">
    <location>
        <begin position="97"/>
        <end position="135"/>
    </location>
</feature>
<dbReference type="Proteomes" id="UP000285650">
    <property type="component" value="Unassembled WGS sequence"/>
</dbReference>
<comment type="caution">
    <text evidence="3">The sequence shown here is derived from an EMBL/GenBank/DDBJ whole genome shotgun (WGS) entry which is preliminary data.</text>
</comment>
<sequence length="364" mass="41428">MKRNFYLQHSLMAMNDPRMKHLLEVEGLRGLGAYWMIQEKLALLPEPRAQFGYLRPYCHSKKSPFAYLKKIIMEFQLFEIDEDGYFIPLELNPVKKKEKKSAKNIRESSDSNAKNVEKWQKTSKNNLKNQAKNPDKSLINSTISETSTSSFKENIKDIITATAKEKETAAATAEDLPSPVRNDPPTVCNDSPTVCNNSPVACNNSLTVCDDSGRPQPPLHPVRPWQELVDSLTEESSWLELACMQSGYGGLLMRHIKAAVDLFKQHIEVYDKWHDLLTNSDVRRYFVNYVKAGQHTSQTLYATLLTLDAKQRSVAPPDPYRYEQHINGKRTYLGCPIPDNAPPRPDGTAFWNETTHTWSSQGHT</sequence>
<evidence type="ECO:0000256" key="1">
    <source>
        <dbReference type="SAM" id="MobiDB-lite"/>
    </source>
</evidence>
<proteinExistence type="predicted"/>
<dbReference type="EMBL" id="QSKV01000014">
    <property type="protein sequence ID" value="RHE89341.1"/>
    <property type="molecule type" value="Genomic_DNA"/>
</dbReference>
<feature type="compositionally biased region" description="Basic and acidic residues" evidence="1">
    <location>
        <begin position="104"/>
        <end position="120"/>
    </location>
</feature>
<feature type="domain" description="DUF7833" evidence="2">
    <location>
        <begin position="229"/>
        <end position="291"/>
    </location>
</feature>